<keyword evidence="1" id="KW-0812">Transmembrane</keyword>
<dbReference type="Pfam" id="PF04018">
    <property type="entry name" value="VCA0040-like"/>
    <property type="match status" value="1"/>
</dbReference>
<feature type="transmembrane region" description="Helical" evidence="1">
    <location>
        <begin position="87"/>
        <end position="110"/>
    </location>
</feature>
<proteinExistence type="predicted"/>
<feature type="transmembrane region" description="Helical" evidence="1">
    <location>
        <begin position="241"/>
        <end position="263"/>
    </location>
</feature>
<name>A0A381QR40_9ZZZZ</name>
<dbReference type="InterPro" id="IPR007163">
    <property type="entry name" value="VCA0040-like"/>
</dbReference>
<feature type="transmembrane region" description="Helical" evidence="1">
    <location>
        <begin position="117"/>
        <end position="133"/>
    </location>
</feature>
<accession>A0A381QR40</accession>
<gene>
    <name evidence="2" type="ORF">METZ01_LOCUS34700</name>
</gene>
<feature type="transmembrane region" description="Helical" evidence="1">
    <location>
        <begin position="139"/>
        <end position="158"/>
    </location>
</feature>
<sequence length="328" mass="36128">MVSDTQGDQTRHKVTSEFSTSSGALFFLKGVAMGLGDSVPGISGGTVAVITNIYSRLIFAIRAIDWTACKLLLGGHLSVFWQRVDGAFLLLLGLGILTGLLSSANTVLFLLDNYFEALMAFFIGLVMASVYLLKGEYDFLDWNNIVSLVVGFLLAFLLSNVGPRAVDVTLAYVFFSGMIAICAMILPGLSGAFILLLLGVYQHMLTALVEMQLLIILDFAVGCFIGLLAFSRLLGWMLRYYYQLTYGFISGILLGSIFILWPWQKVLSSYVGREGREHPLQTTNVLPLNYLEITGNEPMLVFAALSFMVGVSVVFLLRRASYYHALRK</sequence>
<keyword evidence="1" id="KW-1133">Transmembrane helix</keyword>
<feature type="transmembrane region" description="Helical" evidence="1">
    <location>
        <begin position="213"/>
        <end position="234"/>
    </location>
</feature>
<evidence type="ECO:0000313" key="2">
    <source>
        <dbReference type="EMBL" id="SUZ81846.1"/>
    </source>
</evidence>
<feature type="transmembrane region" description="Helical" evidence="1">
    <location>
        <begin position="170"/>
        <end position="201"/>
    </location>
</feature>
<dbReference type="AlphaFoldDB" id="A0A381QR40"/>
<dbReference type="PANTHER" id="PTHR37308">
    <property type="entry name" value="INTEGRAL MEMBRANE PROTEIN"/>
    <property type="match status" value="1"/>
</dbReference>
<evidence type="ECO:0008006" key="3">
    <source>
        <dbReference type="Google" id="ProtNLM"/>
    </source>
</evidence>
<keyword evidence="1" id="KW-0472">Membrane</keyword>
<protein>
    <recommendedName>
        <fullName evidence="3">DUF368 domain-containing protein</fullName>
    </recommendedName>
</protein>
<evidence type="ECO:0000256" key="1">
    <source>
        <dbReference type="SAM" id="Phobius"/>
    </source>
</evidence>
<dbReference type="EMBL" id="UINC01001483">
    <property type="protein sequence ID" value="SUZ81846.1"/>
    <property type="molecule type" value="Genomic_DNA"/>
</dbReference>
<reference evidence="2" key="1">
    <citation type="submission" date="2018-05" db="EMBL/GenBank/DDBJ databases">
        <authorList>
            <person name="Lanie J.A."/>
            <person name="Ng W.-L."/>
            <person name="Kazmierczak K.M."/>
            <person name="Andrzejewski T.M."/>
            <person name="Davidsen T.M."/>
            <person name="Wayne K.J."/>
            <person name="Tettelin H."/>
            <person name="Glass J.I."/>
            <person name="Rusch D."/>
            <person name="Podicherti R."/>
            <person name="Tsui H.-C.T."/>
            <person name="Winkler M.E."/>
        </authorList>
    </citation>
    <scope>NUCLEOTIDE SEQUENCE</scope>
</reference>
<organism evidence="2">
    <name type="scientific">marine metagenome</name>
    <dbReference type="NCBI Taxonomy" id="408172"/>
    <lineage>
        <taxon>unclassified sequences</taxon>
        <taxon>metagenomes</taxon>
        <taxon>ecological metagenomes</taxon>
    </lineage>
</organism>
<dbReference type="PANTHER" id="PTHR37308:SF1">
    <property type="entry name" value="POLYPRENYL-PHOSPHATE TRANSPORTER"/>
    <property type="match status" value="1"/>
</dbReference>
<feature type="transmembrane region" description="Helical" evidence="1">
    <location>
        <begin position="299"/>
        <end position="317"/>
    </location>
</feature>